<dbReference type="AlphaFoldDB" id="A0A7Z0C543"/>
<sequence>MAGHDGRMKILLALVIIVALAYLGYRMFFVNAHKK</sequence>
<keyword evidence="1" id="KW-1133">Transmembrane helix</keyword>
<feature type="transmembrane region" description="Helical" evidence="1">
    <location>
        <begin position="6"/>
        <end position="25"/>
    </location>
</feature>
<evidence type="ECO:0000313" key="2">
    <source>
        <dbReference type="EMBL" id="NYI11977.1"/>
    </source>
</evidence>
<keyword evidence="3" id="KW-1185">Reference proteome</keyword>
<gene>
    <name evidence="2" type="ORF">BKA05_003492</name>
</gene>
<dbReference type="Proteomes" id="UP000537326">
    <property type="component" value="Unassembled WGS sequence"/>
</dbReference>
<evidence type="ECO:0000313" key="3">
    <source>
        <dbReference type="Proteomes" id="UP000537326"/>
    </source>
</evidence>
<keyword evidence="1" id="KW-0812">Transmembrane</keyword>
<reference evidence="2 3" key="1">
    <citation type="submission" date="2020-07" db="EMBL/GenBank/DDBJ databases">
        <title>Sequencing the genomes of 1000 actinobacteria strains.</title>
        <authorList>
            <person name="Klenk H.-P."/>
        </authorList>
    </citation>
    <scope>NUCLEOTIDE SEQUENCE [LARGE SCALE GENOMIC DNA]</scope>
    <source>
        <strain evidence="2 3">DSM 18248</strain>
    </source>
</reference>
<comment type="caution">
    <text evidence="2">The sequence shown here is derived from an EMBL/GenBank/DDBJ whole genome shotgun (WGS) entry which is preliminary data.</text>
</comment>
<evidence type="ECO:0000256" key="1">
    <source>
        <dbReference type="SAM" id="Phobius"/>
    </source>
</evidence>
<organism evidence="2 3">
    <name type="scientific">Nocardioides marinus</name>
    <dbReference type="NCBI Taxonomy" id="374514"/>
    <lineage>
        <taxon>Bacteria</taxon>
        <taxon>Bacillati</taxon>
        <taxon>Actinomycetota</taxon>
        <taxon>Actinomycetes</taxon>
        <taxon>Propionibacteriales</taxon>
        <taxon>Nocardioidaceae</taxon>
        <taxon>Nocardioides</taxon>
    </lineage>
</organism>
<proteinExistence type="predicted"/>
<dbReference type="EMBL" id="JACBZI010000001">
    <property type="protein sequence ID" value="NYI11977.1"/>
    <property type="molecule type" value="Genomic_DNA"/>
</dbReference>
<keyword evidence="1" id="KW-0472">Membrane</keyword>
<accession>A0A7Z0C543</accession>
<name>A0A7Z0C543_9ACTN</name>
<protein>
    <submittedName>
        <fullName evidence="2">Uncharacterized protein</fullName>
    </submittedName>
</protein>